<reference evidence="1" key="1">
    <citation type="submission" date="2023-06" db="EMBL/GenBank/DDBJ databases">
        <title>Male Hemibagrus guttatus genome.</title>
        <authorList>
            <person name="Bian C."/>
        </authorList>
    </citation>
    <scope>NUCLEOTIDE SEQUENCE</scope>
    <source>
        <strain evidence="1">Male_cb2023</strain>
        <tissue evidence="1">Muscle</tissue>
    </source>
</reference>
<evidence type="ECO:0000313" key="2">
    <source>
        <dbReference type="Proteomes" id="UP001274896"/>
    </source>
</evidence>
<sequence>CWRGSSSRLLPTRGMSPCVGRSRSFTPLWCEQAGAAMPPSPSCCHPHVMPAVTVAISTGPKLARFAPAQVTDTLDLAWSPWRGQRLCCDPAHAGQLSDITEIIE</sequence>
<protein>
    <submittedName>
        <fullName evidence="1">Uncharacterized protein</fullName>
    </submittedName>
</protein>
<feature type="non-terminal residue" evidence="1">
    <location>
        <position position="1"/>
    </location>
</feature>
<gene>
    <name evidence="1" type="ORF">QTP70_024417</name>
</gene>
<comment type="caution">
    <text evidence="1">The sequence shown here is derived from an EMBL/GenBank/DDBJ whole genome shotgun (WGS) entry which is preliminary data.</text>
</comment>
<dbReference type="AlphaFoldDB" id="A0AAE0VEV7"/>
<dbReference type="EMBL" id="JAUCMX010000002">
    <property type="protein sequence ID" value="KAK3554510.1"/>
    <property type="molecule type" value="Genomic_DNA"/>
</dbReference>
<dbReference type="Proteomes" id="UP001274896">
    <property type="component" value="Unassembled WGS sequence"/>
</dbReference>
<accession>A0AAE0VEV7</accession>
<name>A0AAE0VEV7_9TELE</name>
<keyword evidence="2" id="KW-1185">Reference proteome</keyword>
<evidence type="ECO:0000313" key="1">
    <source>
        <dbReference type="EMBL" id="KAK3554510.1"/>
    </source>
</evidence>
<organism evidence="1 2">
    <name type="scientific">Hemibagrus guttatus</name>
    <dbReference type="NCBI Taxonomy" id="175788"/>
    <lineage>
        <taxon>Eukaryota</taxon>
        <taxon>Metazoa</taxon>
        <taxon>Chordata</taxon>
        <taxon>Craniata</taxon>
        <taxon>Vertebrata</taxon>
        <taxon>Euteleostomi</taxon>
        <taxon>Actinopterygii</taxon>
        <taxon>Neopterygii</taxon>
        <taxon>Teleostei</taxon>
        <taxon>Ostariophysi</taxon>
        <taxon>Siluriformes</taxon>
        <taxon>Bagridae</taxon>
        <taxon>Hemibagrus</taxon>
    </lineage>
</organism>
<proteinExistence type="predicted"/>